<evidence type="ECO:0000256" key="11">
    <source>
        <dbReference type="ARBA" id="ARBA00023125"/>
    </source>
</evidence>
<evidence type="ECO:0000256" key="16">
    <source>
        <dbReference type="NCBIfam" id="TIGR01389"/>
    </source>
</evidence>
<evidence type="ECO:0000256" key="7">
    <source>
        <dbReference type="ARBA" id="ARBA00022801"/>
    </source>
</evidence>
<dbReference type="SUPFAM" id="SSF52540">
    <property type="entry name" value="P-loop containing nucleoside triphosphate hydrolases"/>
    <property type="match status" value="1"/>
</dbReference>
<feature type="domain" description="Helicase ATP-binding" evidence="19">
    <location>
        <begin position="261"/>
        <end position="429"/>
    </location>
</feature>
<dbReference type="InterPro" id="IPR002121">
    <property type="entry name" value="HRDC_dom"/>
</dbReference>
<dbReference type="InterPro" id="IPR029491">
    <property type="entry name" value="Helicase_HTH"/>
</dbReference>
<comment type="cofactor">
    <cofactor evidence="2">
        <name>Zn(2+)</name>
        <dbReference type="ChEBI" id="CHEBI:29105"/>
    </cofactor>
</comment>
<feature type="domain" description="Helicase C-terminal" evidence="20">
    <location>
        <begin position="450"/>
        <end position="598"/>
    </location>
</feature>
<feature type="region of interest" description="Disordered" evidence="17">
    <location>
        <begin position="183"/>
        <end position="227"/>
    </location>
</feature>
<dbReference type="GO" id="GO:0006281">
    <property type="term" value="P:DNA repair"/>
    <property type="evidence" value="ECO:0007669"/>
    <property type="project" value="UniProtKB-KW"/>
</dbReference>
<comment type="catalytic activity">
    <reaction evidence="15">
        <text>Couples ATP hydrolysis with the unwinding of duplex DNA by translocating in the 3'-5' direction.</text>
        <dbReference type="EC" id="5.6.2.4"/>
    </reaction>
</comment>
<name>A0A1G6D544_9BACT</name>
<dbReference type="Pfam" id="PF04343">
    <property type="entry name" value="DUF488"/>
    <property type="match status" value="1"/>
</dbReference>
<dbReference type="Pfam" id="PF00271">
    <property type="entry name" value="Helicase_C"/>
    <property type="match status" value="1"/>
</dbReference>
<keyword evidence="4" id="KW-0479">Metal-binding</keyword>
<dbReference type="GO" id="GO:0009378">
    <property type="term" value="F:four-way junction helicase activity"/>
    <property type="evidence" value="ECO:0007669"/>
    <property type="project" value="TreeGrafter"/>
</dbReference>
<comment type="similarity">
    <text evidence="3">Belongs to the helicase family. RecQ subfamily.</text>
</comment>
<dbReference type="AlphaFoldDB" id="A0A1G6D544"/>
<dbReference type="Proteomes" id="UP000198771">
    <property type="component" value="Unassembled WGS sequence"/>
</dbReference>
<evidence type="ECO:0000256" key="1">
    <source>
        <dbReference type="ARBA" id="ARBA00001946"/>
    </source>
</evidence>
<keyword evidence="5" id="KW-0547">Nucleotide-binding</keyword>
<dbReference type="InterPro" id="IPR011545">
    <property type="entry name" value="DEAD/DEAH_box_helicase_dom"/>
</dbReference>
<gene>
    <name evidence="21" type="ORF">SAMN05660653_01921</name>
</gene>
<keyword evidence="12" id="KW-0233">DNA recombination</keyword>
<evidence type="ECO:0000259" key="20">
    <source>
        <dbReference type="PROSITE" id="PS51194"/>
    </source>
</evidence>
<dbReference type="GO" id="GO:0006310">
    <property type="term" value="P:DNA recombination"/>
    <property type="evidence" value="ECO:0007669"/>
    <property type="project" value="UniProtKB-UniRule"/>
</dbReference>
<dbReference type="Gene3D" id="1.10.10.10">
    <property type="entry name" value="Winged helix-like DNA-binding domain superfamily/Winged helix DNA-binding domain"/>
    <property type="match status" value="1"/>
</dbReference>
<evidence type="ECO:0000256" key="13">
    <source>
        <dbReference type="ARBA" id="ARBA00023204"/>
    </source>
</evidence>
<evidence type="ECO:0000259" key="18">
    <source>
        <dbReference type="PROSITE" id="PS50967"/>
    </source>
</evidence>
<dbReference type="InterPro" id="IPR044876">
    <property type="entry name" value="HRDC_dom_sf"/>
</dbReference>
<dbReference type="Pfam" id="PF09382">
    <property type="entry name" value="RQC"/>
    <property type="match status" value="1"/>
</dbReference>
<dbReference type="GO" id="GO:0003677">
    <property type="term" value="F:DNA binding"/>
    <property type="evidence" value="ECO:0007669"/>
    <property type="project" value="UniProtKB-KW"/>
</dbReference>
<dbReference type="PANTHER" id="PTHR13710">
    <property type="entry name" value="DNA HELICASE RECQ FAMILY MEMBER"/>
    <property type="match status" value="1"/>
</dbReference>
<proteinExistence type="inferred from homology"/>
<evidence type="ECO:0000256" key="10">
    <source>
        <dbReference type="ARBA" id="ARBA00022840"/>
    </source>
</evidence>
<dbReference type="SMART" id="SM00341">
    <property type="entry name" value="HRDC"/>
    <property type="match status" value="1"/>
</dbReference>
<dbReference type="Pfam" id="PF16124">
    <property type="entry name" value="RecQ_Zn_bind"/>
    <property type="match status" value="1"/>
</dbReference>
<sequence length="962" mass="106196">MNENPIFTIGYGSRSLTDLLELLRGQRIEYLLDVRSRPYSKGRPEYAKAALEECLKNKGIRYLFMGDALGGMAEDQESGVPAQERPAFRQGIARLCKAHQQQLRVALLCGEARPELCHRAVLIGAALAELGIPVLHIDENTVLVPQEQVMDRLSALSGQEAGRGEERAADLAPDDDFIFPDMPDNDVPPPSDADMPQDVMGDEPEADSGLPGWAGSEGQAGVSDPRRPVLDLSRFRNSDPQTVLKQVFGYDGFRPLQAEVIAAVLAKEDALAIMPTGSGKSLCFQLPALLFPGLTVVVSPLIALMEDQVMQARELGLPAAFLNSTVPIQEYQAIMADVRAGGVKLLYAAPETLLQPVILQLLESVAVDCLTIDEAHCISEWGHDFRPEYRRLVDVRRRLPGAVCLAVTATATELVRRDIKASLGIDDAHQYLASFNRENLYLEVAAKNDAMDQSLAFLEDRRDQSGIIYCATRKQVDVLCEVLCARGVSALPYHAGLDAPTRMGNQRRFIRDDVRVMVATIAFGMGINKSNIRFVLHYDLPKNLESYYQQVGRAGRDGLRAECLLLFTHGDVQTYVSFIKKMDAAQQKPARLQLEAMVGYSESAVCRRIPLLGYFNESHPAANCGMCDNCCTEPKELSDVTVAAQKFLSCVKRTGEMFGMSHIIDVLRGSRSEKVLSRRHDGLSTYGIGMEHSKKQWQHLARQFIQQGLLIQDMEHGGLRLGQEAYQVFKGRQVMGVLPEPATPAFSSSGPSAMHDQAYDAQLFDLLRVRRKELAEAANVPPYVVFSDRSLVEMAAVFPQSPGTFAAIHGVGEAKLTKYADEFLPIIRDYCTQRGIVEQPAVAAPPPRPKPEGLGPRTLEVLALCESGQSIAQVCEMFKVKPATIVNHLWQAVMAGRSVRRDVLEAEITLPPDIRQRVLDAFAEHGPERLRPVYDALQGAVNYDDLHLMRLYVVLNRQGVVS</sequence>
<evidence type="ECO:0000259" key="19">
    <source>
        <dbReference type="PROSITE" id="PS51192"/>
    </source>
</evidence>
<dbReference type="InterPro" id="IPR036390">
    <property type="entry name" value="WH_DNA-bd_sf"/>
</dbReference>
<evidence type="ECO:0000256" key="4">
    <source>
        <dbReference type="ARBA" id="ARBA00022723"/>
    </source>
</evidence>
<dbReference type="Pfam" id="PF00570">
    <property type="entry name" value="HRDC"/>
    <property type="match status" value="1"/>
</dbReference>
<feature type="domain" description="HRDC" evidence="18">
    <location>
        <begin position="757"/>
        <end position="837"/>
    </location>
</feature>
<keyword evidence="22" id="KW-1185">Reference proteome</keyword>
<evidence type="ECO:0000256" key="8">
    <source>
        <dbReference type="ARBA" id="ARBA00022806"/>
    </source>
</evidence>
<dbReference type="PROSITE" id="PS51194">
    <property type="entry name" value="HELICASE_CTER"/>
    <property type="match status" value="1"/>
</dbReference>
<keyword evidence="7" id="KW-0378">Hydrolase</keyword>
<dbReference type="InterPro" id="IPR018982">
    <property type="entry name" value="RQC_domain"/>
</dbReference>
<accession>A0A1G6D544</accession>
<evidence type="ECO:0000256" key="3">
    <source>
        <dbReference type="ARBA" id="ARBA00005446"/>
    </source>
</evidence>
<dbReference type="NCBIfam" id="TIGR00614">
    <property type="entry name" value="recQ_fam"/>
    <property type="match status" value="1"/>
</dbReference>
<dbReference type="GO" id="GO:0016787">
    <property type="term" value="F:hydrolase activity"/>
    <property type="evidence" value="ECO:0007669"/>
    <property type="project" value="UniProtKB-KW"/>
</dbReference>
<dbReference type="InterPro" id="IPR006293">
    <property type="entry name" value="DNA_helicase_ATP-dep_RecQ_bac"/>
</dbReference>
<evidence type="ECO:0000256" key="12">
    <source>
        <dbReference type="ARBA" id="ARBA00023172"/>
    </source>
</evidence>
<keyword evidence="13" id="KW-0234">DNA repair</keyword>
<evidence type="ECO:0000313" key="22">
    <source>
        <dbReference type="Proteomes" id="UP000198771"/>
    </source>
</evidence>
<keyword evidence="6" id="KW-0227">DNA damage</keyword>
<dbReference type="CDD" id="cd18794">
    <property type="entry name" value="SF2_C_RecQ"/>
    <property type="match status" value="1"/>
</dbReference>
<dbReference type="NCBIfam" id="TIGR01389">
    <property type="entry name" value="recQ"/>
    <property type="match status" value="1"/>
</dbReference>
<dbReference type="GO" id="GO:0005737">
    <property type="term" value="C:cytoplasm"/>
    <property type="evidence" value="ECO:0007669"/>
    <property type="project" value="TreeGrafter"/>
</dbReference>
<keyword evidence="14" id="KW-0413">Isomerase</keyword>
<dbReference type="FunFam" id="3.40.50.300:FF:001389">
    <property type="entry name" value="ATP-dependent DNA helicase RecQ"/>
    <property type="match status" value="1"/>
</dbReference>
<dbReference type="InterPro" id="IPR027417">
    <property type="entry name" value="P-loop_NTPase"/>
</dbReference>
<evidence type="ECO:0000313" key="21">
    <source>
        <dbReference type="EMBL" id="SDB40179.1"/>
    </source>
</evidence>
<dbReference type="GO" id="GO:0046872">
    <property type="term" value="F:metal ion binding"/>
    <property type="evidence" value="ECO:0007669"/>
    <property type="project" value="UniProtKB-KW"/>
</dbReference>
<organism evidence="21 22">
    <name type="scientific">Desulfonatronum thiosulfatophilum</name>
    <dbReference type="NCBI Taxonomy" id="617002"/>
    <lineage>
        <taxon>Bacteria</taxon>
        <taxon>Pseudomonadati</taxon>
        <taxon>Thermodesulfobacteriota</taxon>
        <taxon>Desulfovibrionia</taxon>
        <taxon>Desulfovibrionales</taxon>
        <taxon>Desulfonatronaceae</taxon>
        <taxon>Desulfonatronum</taxon>
    </lineage>
</organism>
<dbReference type="PROSITE" id="PS50967">
    <property type="entry name" value="HRDC"/>
    <property type="match status" value="1"/>
</dbReference>
<dbReference type="GO" id="GO:0009432">
    <property type="term" value="P:SOS response"/>
    <property type="evidence" value="ECO:0007669"/>
    <property type="project" value="UniProtKB-UniRule"/>
</dbReference>
<evidence type="ECO:0000256" key="17">
    <source>
        <dbReference type="SAM" id="MobiDB-lite"/>
    </source>
</evidence>
<evidence type="ECO:0000256" key="5">
    <source>
        <dbReference type="ARBA" id="ARBA00022741"/>
    </source>
</evidence>
<evidence type="ECO:0000256" key="15">
    <source>
        <dbReference type="ARBA" id="ARBA00034617"/>
    </source>
</evidence>
<dbReference type="PROSITE" id="PS51192">
    <property type="entry name" value="HELICASE_ATP_BIND_1"/>
    <property type="match status" value="1"/>
</dbReference>
<keyword evidence="10" id="KW-0067">ATP-binding</keyword>
<evidence type="ECO:0000256" key="2">
    <source>
        <dbReference type="ARBA" id="ARBA00001947"/>
    </source>
</evidence>
<dbReference type="GO" id="GO:0006260">
    <property type="term" value="P:DNA replication"/>
    <property type="evidence" value="ECO:0007669"/>
    <property type="project" value="InterPro"/>
</dbReference>
<dbReference type="GO" id="GO:0030894">
    <property type="term" value="C:replisome"/>
    <property type="evidence" value="ECO:0007669"/>
    <property type="project" value="TreeGrafter"/>
</dbReference>
<dbReference type="EMBL" id="FMXO01000010">
    <property type="protein sequence ID" value="SDB40179.1"/>
    <property type="molecule type" value="Genomic_DNA"/>
</dbReference>
<dbReference type="InterPro" id="IPR010997">
    <property type="entry name" value="HRDC-like_sf"/>
</dbReference>
<dbReference type="InterPro" id="IPR032284">
    <property type="entry name" value="RecQ_Zn-bd"/>
</dbReference>
<dbReference type="CDD" id="cd17920">
    <property type="entry name" value="DEXHc_RecQ"/>
    <property type="match status" value="1"/>
</dbReference>
<dbReference type="Pfam" id="PF00270">
    <property type="entry name" value="DEAD"/>
    <property type="match status" value="1"/>
</dbReference>
<keyword evidence="11" id="KW-0238">DNA-binding</keyword>
<evidence type="ECO:0000256" key="9">
    <source>
        <dbReference type="ARBA" id="ARBA00022833"/>
    </source>
</evidence>
<protein>
    <recommendedName>
        <fullName evidence="16">DNA helicase RecQ</fullName>
        <ecNumber evidence="16">5.6.2.4</ecNumber>
    </recommendedName>
</protein>
<dbReference type="SUPFAM" id="SSF46785">
    <property type="entry name" value="Winged helix' DNA-binding domain"/>
    <property type="match status" value="1"/>
</dbReference>
<comment type="cofactor">
    <cofactor evidence="1">
        <name>Mg(2+)</name>
        <dbReference type="ChEBI" id="CHEBI:18420"/>
    </cofactor>
</comment>
<keyword evidence="8 21" id="KW-0347">Helicase</keyword>
<dbReference type="SMART" id="SM00956">
    <property type="entry name" value="RQC"/>
    <property type="match status" value="1"/>
</dbReference>
<dbReference type="GO" id="GO:0005524">
    <property type="term" value="F:ATP binding"/>
    <property type="evidence" value="ECO:0007669"/>
    <property type="project" value="UniProtKB-KW"/>
</dbReference>
<dbReference type="InterPro" id="IPR004589">
    <property type="entry name" value="DNA_helicase_ATP-dep_RecQ"/>
</dbReference>
<dbReference type="GO" id="GO:0043590">
    <property type="term" value="C:bacterial nucleoid"/>
    <property type="evidence" value="ECO:0007669"/>
    <property type="project" value="TreeGrafter"/>
</dbReference>
<dbReference type="InterPro" id="IPR007438">
    <property type="entry name" value="DUF488"/>
</dbReference>
<dbReference type="InterPro" id="IPR036388">
    <property type="entry name" value="WH-like_DNA-bd_sf"/>
</dbReference>
<evidence type="ECO:0000256" key="6">
    <source>
        <dbReference type="ARBA" id="ARBA00022763"/>
    </source>
</evidence>
<evidence type="ECO:0000256" key="14">
    <source>
        <dbReference type="ARBA" id="ARBA00023235"/>
    </source>
</evidence>
<dbReference type="GO" id="GO:0043138">
    <property type="term" value="F:3'-5' DNA helicase activity"/>
    <property type="evidence" value="ECO:0007669"/>
    <property type="project" value="UniProtKB-EC"/>
</dbReference>
<dbReference type="RefSeq" id="WP_092120661.1">
    <property type="nucleotide sequence ID" value="NZ_FMXO01000010.1"/>
</dbReference>
<dbReference type="SMART" id="SM00490">
    <property type="entry name" value="HELICc"/>
    <property type="match status" value="1"/>
</dbReference>
<dbReference type="STRING" id="617002.SAMN05660653_01921"/>
<dbReference type="InterPro" id="IPR001650">
    <property type="entry name" value="Helicase_C-like"/>
</dbReference>
<keyword evidence="9" id="KW-0862">Zinc</keyword>
<dbReference type="SMART" id="SM00487">
    <property type="entry name" value="DEXDc"/>
    <property type="match status" value="1"/>
</dbReference>
<dbReference type="SUPFAM" id="SSF47819">
    <property type="entry name" value="HRDC-like"/>
    <property type="match status" value="1"/>
</dbReference>
<dbReference type="FunFam" id="3.40.50.300:FF:000156">
    <property type="entry name" value="ATP-dependent DNA helicase recQ"/>
    <property type="match status" value="1"/>
</dbReference>
<dbReference type="Pfam" id="PF14493">
    <property type="entry name" value="HTH_40"/>
    <property type="match status" value="1"/>
</dbReference>
<dbReference type="InterPro" id="IPR014001">
    <property type="entry name" value="Helicase_ATP-bd"/>
</dbReference>
<dbReference type="EC" id="5.6.2.4" evidence="16"/>
<dbReference type="Gene3D" id="1.10.150.80">
    <property type="entry name" value="HRDC domain"/>
    <property type="match status" value="1"/>
</dbReference>
<dbReference type="OrthoDB" id="9760034at2"/>
<dbReference type="Gene3D" id="3.40.50.300">
    <property type="entry name" value="P-loop containing nucleotide triphosphate hydrolases"/>
    <property type="match status" value="2"/>
</dbReference>
<reference evidence="21 22" key="1">
    <citation type="submission" date="2016-10" db="EMBL/GenBank/DDBJ databases">
        <authorList>
            <person name="de Groot N.N."/>
        </authorList>
    </citation>
    <scope>NUCLEOTIDE SEQUENCE [LARGE SCALE GENOMIC DNA]</scope>
    <source>
        <strain evidence="21 22">ASO4-2</strain>
    </source>
</reference>
<dbReference type="PANTHER" id="PTHR13710:SF105">
    <property type="entry name" value="ATP-DEPENDENT DNA HELICASE Q1"/>
    <property type="match status" value="1"/>
</dbReference>